<feature type="non-terminal residue" evidence="1">
    <location>
        <position position="31"/>
    </location>
</feature>
<organism evidence="1">
    <name type="scientific">marine sediment metagenome</name>
    <dbReference type="NCBI Taxonomy" id="412755"/>
    <lineage>
        <taxon>unclassified sequences</taxon>
        <taxon>metagenomes</taxon>
        <taxon>ecological metagenomes</taxon>
    </lineage>
</organism>
<evidence type="ECO:0000313" key="1">
    <source>
        <dbReference type="EMBL" id="GAH71634.1"/>
    </source>
</evidence>
<dbReference type="EMBL" id="BARU01031169">
    <property type="protein sequence ID" value="GAH71634.1"/>
    <property type="molecule type" value="Genomic_DNA"/>
</dbReference>
<reference evidence="1" key="1">
    <citation type="journal article" date="2014" name="Front. Microbiol.">
        <title>High frequency of phylogenetically diverse reductive dehalogenase-homologous genes in deep subseafloor sedimentary metagenomes.</title>
        <authorList>
            <person name="Kawai M."/>
            <person name="Futagami T."/>
            <person name="Toyoda A."/>
            <person name="Takaki Y."/>
            <person name="Nishi S."/>
            <person name="Hori S."/>
            <person name="Arai W."/>
            <person name="Tsubouchi T."/>
            <person name="Morono Y."/>
            <person name="Uchiyama I."/>
            <person name="Ito T."/>
            <person name="Fujiyama A."/>
            <person name="Inagaki F."/>
            <person name="Takami H."/>
        </authorList>
    </citation>
    <scope>NUCLEOTIDE SEQUENCE</scope>
    <source>
        <strain evidence="1">Expedition CK06-06</strain>
    </source>
</reference>
<comment type="caution">
    <text evidence="1">The sequence shown here is derived from an EMBL/GenBank/DDBJ whole genome shotgun (WGS) entry which is preliminary data.</text>
</comment>
<protein>
    <submittedName>
        <fullName evidence="1">Uncharacterized protein</fullName>
    </submittedName>
</protein>
<gene>
    <name evidence="1" type="ORF">S03H2_49341</name>
</gene>
<accession>X1IZX0</accession>
<name>X1IZX0_9ZZZZ</name>
<dbReference type="AlphaFoldDB" id="X1IZX0"/>
<sequence>MGFKQTSELIAISFGIDESALNTFTEEEVAL</sequence>
<proteinExistence type="predicted"/>